<evidence type="ECO:0000313" key="4">
    <source>
        <dbReference type="Proteomes" id="UP001595907"/>
    </source>
</evidence>
<dbReference type="Pfam" id="PF12849">
    <property type="entry name" value="PBP_like_2"/>
    <property type="match status" value="1"/>
</dbReference>
<dbReference type="Proteomes" id="UP001595907">
    <property type="component" value="Unassembled WGS sequence"/>
</dbReference>
<evidence type="ECO:0000256" key="1">
    <source>
        <dbReference type="ARBA" id="ARBA00022729"/>
    </source>
</evidence>
<proteinExistence type="predicted"/>
<dbReference type="InterPro" id="IPR024370">
    <property type="entry name" value="PBP_domain"/>
</dbReference>
<evidence type="ECO:0000313" key="3">
    <source>
        <dbReference type="EMBL" id="MFC4262371.1"/>
    </source>
</evidence>
<organism evidence="3 4">
    <name type="scientific">Ferruginibacter yonginensis</name>
    <dbReference type="NCBI Taxonomy" id="1310416"/>
    <lineage>
        <taxon>Bacteria</taxon>
        <taxon>Pseudomonadati</taxon>
        <taxon>Bacteroidota</taxon>
        <taxon>Chitinophagia</taxon>
        <taxon>Chitinophagales</taxon>
        <taxon>Chitinophagaceae</taxon>
        <taxon>Ferruginibacter</taxon>
    </lineage>
</organism>
<accession>A0ABV8QQ03</accession>
<dbReference type="PANTHER" id="PTHR30570:SF1">
    <property type="entry name" value="PHOSPHATE-BINDING PROTEIN PSTS"/>
    <property type="match status" value="1"/>
</dbReference>
<reference evidence="4" key="1">
    <citation type="journal article" date="2019" name="Int. J. Syst. Evol. Microbiol.">
        <title>The Global Catalogue of Microorganisms (GCM) 10K type strain sequencing project: providing services to taxonomists for standard genome sequencing and annotation.</title>
        <authorList>
            <consortium name="The Broad Institute Genomics Platform"/>
            <consortium name="The Broad Institute Genome Sequencing Center for Infectious Disease"/>
            <person name="Wu L."/>
            <person name="Ma J."/>
        </authorList>
    </citation>
    <scope>NUCLEOTIDE SEQUENCE [LARGE SCALE GENOMIC DNA]</scope>
    <source>
        <strain evidence="4">CECT 8289</strain>
    </source>
</reference>
<dbReference type="SUPFAM" id="SSF53850">
    <property type="entry name" value="Periplasmic binding protein-like II"/>
    <property type="match status" value="1"/>
</dbReference>
<evidence type="ECO:0000259" key="2">
    <source>
        <dbReference type="Pfam" id="PF12849"/>
    </source>
</evidence>
<keyword evidence="4" id="KW-1185">Reference proteome</keyword>
<dbReference type="EMBL" id="JBHSCZ010000001">
    <property type="protein sequence ID" value="MFC4262371.1"/>
    <property type="molecule type" value="Genomic_DNA"/>
</dbReference>
<dbReference type="InterPro" id="IPR050811">
    <property type="entry name" value="Phosphate_ABC_transporter"/>
</dbReference>
<feature type="domain" description="PBP" evidence="2">
    <location>
        <begin position="34"/>
        <end position="281"/>
    </location>
</feature>
<dbReference type="RefSeq" id="WP_379707730.1">
    <property type="nucleotide sequence ID" value="NZ_JBHSCZ010000001.1"/>
</dbReference>
<dbReference type="PANTHER" id="PTHR30570">
    <property type="entry name" value="PERIPLASMIC PHOSPHATE BINDING COMPONENT OF PHOSPHATE ABC TRANSPORTER"/>
    <property type="match status" value="1"/>
</dbReference>
<dbReference type="PROSITE" id="PS51257">
    <property type="entry name" value="PROKAR_LIPOPROTEIN"/>
    <property type="match status" value="1"/>
</dbReference>
<comment type="caution">
    <text evidence="3">The sequence shown here is derived from an EMBL/GenBank/DDBJ whole genome shotgun (WGS) entry which is preliminary data.</text>
</comment>
<gene>
    <name evidence="3" type="ORF">ACFOWM_05755</name>
</gene>
<sequence>MHILIKNKLVFVTITCLVLLVACAEKKQVEKITDTPTLGTIHVSVDESFAPVLQAQIDMYQASNPGTKIIAHFKSEADCLKDFFKDSATRLVIVTRGLLPKEERYMMDSLGFNPGWNQVAADAVAIIVNKNSSDTLFTLERLQQQLTGNFNKAQTLVFDGLNKTSTVRFIEDSVLKGKAFDTSVVRAVKTSDDVVEYVATHENAIGFIGVNRIGNPEEPNQVAMLKKVKIAYVKCEVCDDKPYVMPSQETILNRRYPLVRGLYYIIKENYTGLGAGFVSFLKYERGQLIFRRSYLGPMMDFEVRNIKLNNELPKD</sequence>
<keyword evidence="1" id="KW-0732">Signal</keyword>
<dbReference type="Gene3D" id="3.40.190.10">
    <property type="entry name" value="Periplasmic binding protein-like II"/>
    <property type="match status" value="2"/>
</dbReference>
<name>A0ABV8QQ03_9BACT</name>
<protein>
    <submittedName>
        <fullName evidence="3">PstS family phosphate ABC transporter substrate-binding protein</fullName>
    </submittedName>
</protein>